<comment type="caution">
    <text evidence="1">The sequence shown here is derived from an EMBL/GenBank/DDBJ whole genome shotgun (WGS) entry which is preliminary data.</text>
</comment>
<reference evidence="1" key="1">
    <citation type="submission" date="2019-08" db="EMBL/GenBank/DDBJ databases">
        <authorList>
            <person name="Kucharzyk K."/>
            <person name="Murdoch R.W."/>
            <person name="Higgins S."/>
            <person name="Loffler F."/>
        </authorList>
    </citation>
    <scope>NUCLEOTIDE SEQUENCE</scope>
</reference>
<organism evidence="1">
    <name type="scientific">bioreactor metagenome</name>
    <dbReference type="NCBI Taxonomy" id="1076179"/>
    <lineage>
        <taxon>unclassified sequences</taxon>
        <taxon>metagenomes</taxon>
        <taxon>ecological metagenomes</taxon>
    </lineage>
</organism>
<protein>
    <submittedName>
        <fullName evidence="1">Uncharacterized protein</fullName>
    </submittedName>
</protein>
<proteinExistence type="predicted"/>
<dbReference type="AlphaFoldDB" id="A0A644Z744"/>
<accession>A0A644Z744</accession>
<dbReference type="EMBL" id="VSSQ01007411">
    <property type="protein sequence ID" value="MPM35831.1"/>
    <property type="molecule type" value="Genomic_DNA"/>
</dbReference>
<name>A0A644Z744_9ZZZZ</name>
<evidence type="ECO:0000313" key="1">
    <source>
        <dbReference type="EMBL" id="MPM35831.1"/>
    </source>
</evidence>
<gene>
    <name evidence="1" type="ORF">SDC9_82425</name>
</gene>
<sequence length="208" mass="23195">MFFEYHNGERLGHEAHENICRDMGTRHLAHGEDTPIGFPCGVGVQTGHYRMPGSGRFLRGHGFRAAHFRYHDDIRRKTQGFAQQVVHIHVGAFHVAGPGAGMDHAILRVPLIVYAEQVQLPRFLYGIDALSFVGSPQQIGNIGGLAAPGFTCQPDGYAEVYAEREKIQHFRRRRAPIHKLLFRHARHALASNREHRAAAPVGDGRDDG</sequence>